<evidence type="ECO:0000256" key="3">
    <source>
        <dbReference type="RuleBase" id="RU004409"/>
    </source>
</evidence>
<dbReference type="NCBIfam" id="NF008723">
    <property type="entry name" value="PRK11718.1"/>
    <property type="match status" value="1"/>
</dbReference>
<organism evidence="4 5">
    <name type="scientific">SAR92 clade bacterium H455</name>
    <dbReference type="NCBI Taxonomy" id="2974818"/>
    <lineage>
        <taxon>Bacteria</taxon>
        <taxon>Pseudomonadati</taxon>
        <taxon>Pseudomonadota</taxon>
        <taxon>Gammaproteobacteria</taxon>
        <taxon>Cellvibrionales</taxon>
        <taxon>Porticoccaceae</taxon>
        <taxon>SAR92 clade</taxon>
    </lineage>
</organism>
<accession>A0ABY5TMM1</accession>
<evidence type="ECO:0000256" key="2">
    <source>
        <dbReference type="ARBA" id="ARBA00023163"/>
    </source>
</evidence>
<dbReference type="InterPro" id="IPR007448">
    <property type="entry name" value="Sigma70_reg_Rsd_AlgQ"/>
</dbReference>
<dbReference type="PIRSF" id="PIRSF016548">
    <property type="entry name" value="Rsd_AlgQ"/>
    <property type="match status" value="1"/>
</dbReference>
<sequence length="162" mass="18374">MLKDLQRLKQHWGGVSDIVDRWLEERRELLVKYCDLIEVHDFDSANRAHGDKLQSFCEVMVDYVSVGHFEVYEQLAKEAKAFSDSEGLKTGADLVEKIQPSTEAVLDFNDKYLETDDLDTLAADLSVIGEALELRFESEDKMIEVLHNGHLEQLQKASSASA</sequence>
<evidence type="ECO:0000313" key="4">
    <source>
        <dbReference type="EMBL" id="UVW35097.1"/>
    </source>
</evidence>
<proteinExistence type="inferred from homology"/>
<reference evidence="4" key="1">
    <citation type="submission" date="2022-08" db="EMBL/GenBank/DDBJ databases">
        <title>Catabolic pathway analysis in culturable SAR92 clade bacteria reveals their overlooked roles in DMSP degradation in coastal seas.</title>
        <authorList>
            <person name="He X."/>
            <person name="Zhang X."/>
            <person name="Zhang Y."/>
        </authorList>
    </citation>
    <scope>NUCLEOTIDE SEQUENCE</scope>
    <source>
        <strain evidence="4">H455</strain>
    </source>
</reference>
<evidence type="ECO:0000313" key="5">
    <source>
        <dbReference type="Proteomes" id="UP001059934"/>
    </source>
</evidence>
<name>A0ABY5TMM1_9GAMM</name>
<dbReference type="Gene3D" id="1.20.120.1370">
    <property type="entry name" value="Regulator of RNA polymerase sigma(70) subunit, domain 4"/>
    <property type="match status" value="1"/>
</dbReference>
<gene>
    <name evidence="4" type="primary">rsd</name>
    <name evidence="4" type="ORF">NYF23_00480</name>
</gene>
<dbReference type="Proteomes" id="UP001059934">
    <property type="component" value="Chromosome"/>
</dbReference>
<evidence type="ECO:0000256" key="1">
    <source>
        <dbReference type="ARBA" id="ARBA00023015"/>
    </source>
</evidence>
<keyword evidence="5" id="KW-1185">Reference proteome</keyword>
<dbReference type="EMBL" id="CP103416">
    <property type="protein sequence ID" value="UVW35097.1"/>
    <property type="molecule type" value="Genomic_DNA"/>
</dbReference>
<keyword evidence="2 3" id="KW-0804">Transcription</keyword>
<keyword evidence="1 3" id="KW-0805">Transcription regulation</keyword>
<protein>
    <submittedName>
        <fullName evidence="4">Sigma D regulator</fullName>
    </submittedName>
</protein>
<dbReference type="Pfam" id="PF04353">
    <property type="entry name" value="Rsd_AlgQ"/>
    <property type="match status" value="1"/>
</dbReference>
<comment type="similarity">
    <text evidence="3">Belongs to the Rsd/AlgQ family.</text>
</comment>
<dbReference type="InterPro" id="IPR038309">
    <property type="entry name" value="Rsd/AlgQ_sf"/>
</dbReference>